<evidence type="ECO:0000313" key="2">
    <source>
        <dbReference type="Proteomes" id="UP001362999"/>
    </source>
</evidence>
<dbReference type="Proteomes" id="UP001362999">
    <property type="component" value="Unassembled WGS sequence"/>
</dbReference>
<name>A0AAW0E2H3_9AGAR</name>
<sequence length="326" mass="35234">MSVGDQGDGASVSSLDEALYDSSVPFSSQSFPCGSTPSSCGRPYPMYSVLYSLVTSPWVASSRRTTSLSEVPVSPVRSSSPQACSSLSPGPLSSSFSIFITPILFTDDTFPVQGHVSRDCPQAQKRACYTCGSEGCVACFFVACFRYLCFCCSSWLRLFYPRAKGWLVRCARDSVPTSSFISVMANVCDKNVVKRMGHDGWMDRVSMRYRVVATAVAAVVVYTRWAFPALRGTVHEGRGDEDGGSLNGGNDGWRTVFLLRRGEGGVVDPLPPLTRMWAIEASSFVPRTSYLIHAVYDLTCCLASPEAAAALFDLSSPFSPSYSLGS</sequence>
<dbReference type="EMBL" id="JAWWNJ010000004">
    <property type="protein sequence ID" value="KAK7058010.1"/>
    <property type="molecule type" value="Genomic_DNA"/>
</dbReference>
<keyword evidence="2" id="KW-1185">Reference proteome</keyword>
<evidence type="ECO:0008006" key="3">
    <source>
        <dbReference type="Google" id="ProtNLM"/>
    </source>
</evidence>
<accession>A0AAW0E2H3</accession>
<proteinExistence type="predicted"/>
<protein>
    <recommendedName>
        <fullName evidence="3">Transmembrane protein</fullName>
    </recommendedName>
</protein>
<dbReference type="AlphaFoldDB" id="A0AAW0E2H3"/>
<reference evidence="1 2" key="1">
    <citation type="journal article" date="2024" name="J Genomics">
        <title>Draft genome sequencing and assembly of Favolaschia claudopus CIRM-BRFM 2984 isolated from oak limbs.</title>
        <authorList>
            <person name="Navarro D."/>
            <person name="Drula E."/>
            <person name="Chaduli D."/>
            <person name="Cazenave R."/>
            <person name="Ahrendt S."/>
            <person name="Wang J."/>
            <person name="Lipzen A."/>
            <person name="Daum C."/>
            <person name="Barry K."/>
            <person name="Grigoriev I.V."/>
            <person name="Favel A."/>
            <person name="Rosso M.N."/>
            <person name="Martin F."/>
        </authorList>
    </citation>
    <scope>NUCLEOTIDE SEQUENCE [LARGE SCALE GENOMIC DNA]</scope>
    <source>
        <strain evidence="1 2">CIRM-BRFM 2984</strain>
    </source>
</reference>
<evidence type="ECO:0000313" key="1">
    <source>
        <dbReference type="EMBL" id="KAK7058010.1"/>
    </source>
</evidence>
<organism evidence="1 2">
    <name type="scientific">Favolaschia claudopus</name>
    <dbReference type="NCBI Taxonomy" id="2862362"/>
    <lineage>
        <taxon>Eukaryota</taxon>
        <taxon>Fungi</taxon>
        <taxon>Dikarya</taxon>
        <taxon>Basidiomycota</taxon>
        <taxon>Agaricomycotina</taxon>
        <taxon>Agaricomycetes</taxon>
        <taxon>Agaricomycetidae</taxon>
        <taxon>Agaricales</taxon>
        <taxon>Marasmiineae</taxon>
        <taxon>Mycenaceae</taxon>
        <taxon>Favolaschia</taxon>
    </lineage>
</organism>
<comment type="caution">
    <text evidence="1">The sequence shown here is derived from an EMBL/GenBank/DDBJ whole genome shotgun (WGS) entry which is preliminary data.</text>
</comment>
<gene>
    <name evidence="1" type="ORF">R3P38DRAFT_1191571</name>
</gene>